<sequence>MATPSSLDSLLNVITSEKSVVLKSVYTNFNIAFANWLNEKLITDGRGVCIDGDSQLLEFAQRICRSSFVICGSGAQFVVAIVLFKNIEEGLHVKATTTIHILPHRASMQSTGGTTLTYVVRRVSSNVYTITRSSKSLAENYIVRVFECTLSDYQLPREVVEIYTALREVVEIAGGSVKAHDFLKHLVKVKGLDREKALNAIRCAVQLKLVEYSNGYLTPL</sequence>
<gene>
    <name evidence="1" type="ORF">ENP99_05345</name>
</gene>
<name>A0A7J2TB59_9CREN</name>
<dbReference type="AlphaFoldDB" id="A0A7J2TB59"/>
<evidence type="ECO:0000313" key="1">
    <source>
        <dbReference type="EMBL" id="HEH31513.1"/>
    </source>
</evidence>
<protein>
    <submittedName>
        <fullName evidence="1">Uncharacterized protein</fullName>
    </submittedName>
</protein>
<comment type="caution">
    <text evidence="1">The sequence shown here is derived from an EMBL/GenBank/DDBJ whole genome shotgun (WGS) entry which is preliminary data.</text>
</comment>
<reference evidence="1" key="1">
    <citation type="journal article" date="2020" name="mSystems">
        <title>Genome- and Community-Level Interaction Insights into Carbon Utilization and Element Cycling Functions of Hydrothermarchaeota in Hydrothermal Sediment.</title>
        <authorList>
            <person name="Zhou Z."/>
            <person name="Liu Y."/>
            <person name="Xu W."/>
            <person name="Pan J."/>
            <person name="Luo Z.H."/>
            <person name="Li M."/>
        </authorList>
    </citation>
    <scope>NUCLEOTIDE SEQUENCE [LARGE SCALE GENOMIC DNA]</scope>
    <source>
        <strain evidence="1">SpSt-27</strain>
    </source>
</reference>
<organism evidence="1">
    <name type="scientific">Ignisphaera aggregans</name>
    <dbReference type="NCBI Taxonomy" id="334771"/>
    <lineage>
        <taxon>Archaea</taxon>
        <taxon>Thermoproteota</taxon>
        <taxon>Thermoprotei</taxon>
        <taxon>Desulfurococcales</taxon>
        <taxon>Desulfurococcaceae</taxon>
        <taxon>Ignisphaera</taxon>
    </lineage>
</organism>
<proteinExistence type="predicted"/>
<accession>A0A7J2TB59</accession>
<dbReference type="EMBL" id="DSLL01000049">
    <property type="protein sequence ID" value="HEH31513.1"/>
    <property type="molecule type" value="Genomic_DNA"/>
</dbReference>